<evidence type="ECO:0000256" key="5">
    <source>
        <dbReference type="ARBA" id="ARBA00023242"/>
    </source>
</evidence>
<sequence>MSNKQRTSRLIEILWLQRQIEEYEQEEDPDLELPETITEQNINEHLTQYSDHISELRSEVDLLAQLNQLKEKLVSNIDAQYFTEKALYPKTSNQVNPLDKLTEEKINERDAKVVEFFKLLKQFTVKKYELTQLQSELIQQHIKNKETIKEIQELKQNDFSKVQVDHQTLSQGITESLNHLSTVRGVLLALILESDIDWEKDEYWRETVLRVGSEPPSLHQAINFI</sequence>
<evidence type="ECO:0000256" key="7">
    <source>
        <dbReference type="ARBA" id="ARBA00025735"/>
    </source>
</evidence>
<accession>A0A9P6XFB0</accession>
<comment type="caution">
    <text evidence="9">The sequence shown here is derived from an EMBL/GenBank/DDBJ whole genome shotgun (WGS) entry which is preliminary data.</text>
</comment>
<evidence type="ECO:0000256" key="2">
    <source>
        <dbReference type="ARBA" id="ARBA00004629"/>
    </source>
</evidence>
<keyword evidence="6" id="KW-0137">Centromere</keyword>
<dbReference type="EMBL" id="JAANQT010000272">
    <property type="protein sequence ID" value="KAG1312517.1"/>
    <property type="molecule type" value="Genomic_DNA"/>
</dbReference>
<keyword evidence="5" id="KW-0539">Nucleus</keyword>
<dbReference type="Proteomes" id="UP000716291">
    <property type="component" value="Unassembled WGS sequence"/>
</dbReference>
<evidence type="ECO:0000256" key="1">
    <source>
        <dbReference type="ARBA" id="ARBA00004123"/>
    </source>
</evidence>
<protein>
    <recommendedName>
        <fullName evidence="8">Centromere protein H C-terminal domain-containing protein</fullName>
    </recommendedName>
</protein>
<evidence type="ECO:0000256" key="6">
    <source>
        <dbReference type="ARBA" id="ARBA00023328"/>
    </source>
</evidence>
<dbReference type="GO" id="GO:0000776">
    <property type="term" value="C:kinetochore"/>
    <property type="evidence" value="ECO:0007669"/>
    <property type="project" value="UniProtKB-KW"/>
</dbReference>
<feature type="domain" description="Centromere protein H C-terminal" evidence="8">
    <location>
        <begin position="30"/>
        <end position="210"/>
    </location>
</feature>
<name>A0A9P6XFB0_RHIOR</name>
<keyword evidence="4" id="KW-0995">Kinetochore</keyword>
<keyword evidence="10" id="KW-1185">Reference proteome</keyword>
<dbReference type="GO" id="GO:0051382">
    <property type="term" value="P:kinetochore assembly"/>
    <property type="evidence" value="ECO:0007669"/>
    <property type="project" value="InterPro"/>
</dbReference>
<dbReference type="InterPro" id="IPR008426">
    <property type="entry name" value="CENP-H_C"/>
</dbReference>
<evidence type="ECO:0000256" key="4">
    <source>
        <dbReference type="ARBA" id="ARBA00022838"/>
    </source>
</evidence>
<reference evidence="9" key="1">
    <citation type="journal article" date="2020" name="Microb. Genom.">
        <title>Genetic diversity of clinical and environmental Mucorales isolates obtained from an investigation of mucormycosis cases among solid organ transplant recipients.</title>
        <authorList>
            <person name="Nguyen M.H."/>
            <person name="Kaul D."/>
            <person name="Muto C."/>
            <person name="Cheng S.J."/>
            <person name="Richter R.A."/>
            <person name="Bruno V.M."/>
            <person name="Liu G."/>
            <person name="Beyhan S."/>
            <person name="Sundermann A.J."/>
            <person name="Mounaud S."/>
            <person name="Pasculle A.W."/>
            <person name="Nierman W.C."/>
            <person name="Driscoll E."/>
            <person name="Cumbie R."/>
            <person name="Clancy C.J."/>
            <person name="Dupont C.L."/>
        </authorList>
    </citation>
    <scope>NUCLEOTIDE SEQUENCE</scope>
    <source>
        <strain evidence="9">GL11</strain>
    </source>
</reference>
<evidence type="ECO:0000256" key="3">
    <source>
        <dbReference type="ARBA" id="ARBA00022454"/>
    </source>
</evidence>
<evidence type="ECO:0000313" key="9">
    <source>
        <dbReference type="EMBL" id="KAG1312517.1"/>
    </source>
</evidence>
<organism evidence="9 10">
    <name type="scientific">Rhizopus oryzae</name>
    <name type="common">Mucormycosis agent</name>
    <name type="synonym">Rhizopus arrhizus var. delemar</name>
    <dbReference type="NCBI Taxonomy" id="64495"/>
    <lineage>
        <taxon>Eukaryota</taxon>
        <taxon>Fungi</taxon>
        <taxon>Fungi incertae sedis</taxon>
        <taxon>Mucoromycota</taxon>
        <taxon>Mucoromycotina</taxon>
        <taxon>Mucoromycetes</taxon>
        <taxon>Mucorales</taxon>
        <taxon>Mucorineae</taxon>
        <taxon>Rhizopodaceae</taxon>
        <taxon>Rhizopus</taxon>
    </lineage>
</organism>
<comment type="subcellular location">
    <subcellularLocation>
        <location evidence="2">Chromosome</location>
        <location evidence="2">Centromere</location>
        <location evidence="2">Kinetochore</location>
    </subcellularLocation>
    <subcellularLocation>
        <location evidence="1">Nucleus</location>
    </subcellularLocation>
</comment>
<evidence type="ECO:0000313" key="10">
    <source>
        <dbReference type="Proteomes" id="UP000716291"/>
    </source>
</evidence>
<proteinExistence type="inferred from homology"/>
<evidence type="ECO:0000259" key="8">
    <source>
        <dbReference type="Pfam" id="PF05837"/>
    </source>
</evidence>
<comment type="similarity">
    <text evidence="7">Belongs to the CENP-H/MCM16 family.</text>
</comment>
<dbReference type="AlphaFoldDB" id="A0A9P6XFB0"/>
<gene>
    <name evidence="9" type="ORF">G6F64_002961</name>
</gene>
<dbReference type="GO" id="GO:0005634">
    <property type="term" value="C:nucleus"/>
    <property type="evidence" value="ECO:0007669"/>
    <property type="project" value="UniProtKB-SubCell"/>
</dbReference>
<dbReference type="Pfam" id="PF05837">
    <property type="entry name" value="CENP-H"/>
    <property type="match status" value="1"/>
</dbReference>
<keyword evidence="3" id="KW-0158">Chromosome</keyword>